<gene>
    <name evidence="5" type="ORF">SIN8267_01922</name>
</gene>
<evidence type="ECO:0000256" key="2">
    <source>
        <dbReference type="ARBA" id="ARBA00022679"/>
    </source>
</evidence>
<proteinExistence type="predicted"/>
<dbReference type="Proteomes" id="UP000838100">
    <property type="component" value="Unassembled WGS sequence"/>
</dbReference>
<evidence type="ECO:0000313" key="6">
    <source>
        <dbReference type="Proteomes" id="UP000838100"/>
    </source>
</evidence>
<keyword evidence="6" id="KW-1185">Reference proteome</keyword>
<dbReference type="CDD" id="cd07988">
    <property type="entry name" value="LPLAT_ABO13168-like"/>
    <property type="match status" value="1"/>
</dbReference>
<comment type="pathway">
    <text evidence="1">Lipid metabolism.</text>
</comment>
<evidence type="ECO:0000313" key="5">
    <source>
        <dbReference type="EMBL" id="CAH0991807.1"/>
    </source>
</evidence>
<comment type="caution">
    <text evidence="5">The sequence shown here is derived from an EMBL/GenBank/DDBJ whole genome shotgun (WGS) entry which is preliminary data.</text>
</comment>
<protein>
    <recommendedName>
        <fullName evidence="4">Phospholipid/glycerol acyltransferase domain-containing protein</fullName>
    </recommendedName>
</protein>
<dbReference type="PANTHER" id="PTHR10434">
    <property type="entry name" value="1-ACYL-SN-GLYCEROL-3-PHOSPHATE ACYLTRANSFERASE"/>
    <property type="match status" value="1"/>
</dbReference>
<evidence type="ECO:0000259" key="4">
    <source>
        <dbReference type="SMART" id="SM00563"/>
    </source>
</evidence>
<reference evidence="5" key="1">
    <citation type="submission" date="2021-12" db="EMBL/GenBank/DDBJ databases">
        <authorList>
            <person name="Rodrigo-Torres L."/>
            <person name="Arahal R. D."/>
            <person name="Lucena T."/>
        </authorList>
    </citation>
    <scope>NUCLEOTIDE SEQUENCE</scope>
    <source>
        <strain evidence="5">CECT 8267</strain>
    </source>
</reference>
<keyword evidence="3" id="KW-0012">Acyltransferase</keyword>
<dbReference type="Pfam" id="PF01553">
    <property type="entry name" value="Acyltransferase"/>
    <property type="match status" value="1"/>
</dbReference>
<dbReference type="RefSeq" id="WP_237444507.1">
    <property type="nucleotide sequence ID" value="NZ_CAKLPX010000002.1"/>
</dbReference>
<organism evidence="5 6">
    <name type="scientific">Sinobacterium norvegicum</name>
    <dbReference type="NCBI Taxonomy" id="1641715"/>
    <lineage>
        <taxon>Bacteria</taxon>
        <taxon>Pseudomonadati</taxon>
        <taxon>Pseudomonadota</taxon>
        <taxon>Gammaproteobacteria</taxon>
        <taxon>Cellvibrionales</taxon>
        <taxon>Spongiibacteraceae</taxon>
        <taxon>Sinobacterium</taxon>
    </lineage>
</organism>
<accession>A0ABM9AF30</accession>
<name>A0ABM9AF30_9GAMM</name>
<dbReference type="InterPro" id="IPR002123">
    <property type="entry name" value="Plipid/glycerol_acylTrfase"/>
</dbReference>
<dbReference type="PANTHER" id="PTHR10434:SF9">
    <property type="entry name" value="PHOSPHOLIPID_GLYCEROL ACYLTRANSFERASE DOMAIN-CONTAINING PROTEIN"/>
    <property type="match status" value="1"/>
</dbReference>
<evidence type="ECO:0000256" key="1">
    <source>
        <dbReference type="ARBA" id="ARBA00005189"/>
    </source>
</evidence>
<evidence type="ECO:0000256" key="3">
    <source>
        <dbReference type="ARBA" id="ARBA00023315"/>
    </source>
</evidence>
<dbReference type="SUPFAM" id="SSF69593">
    <property type="entry name" value="Glycerol-3-phosphate (1)-acyltransferase"/>
    <property type="match status" value="1"/>
</dbReference>
<feature type="domain" description="Phospholipid/glycerol acyltransferase" evidence="4">
    <location>
        <begin position="43"/>
        <end position="155"/>
    </location>
</feature>
<keyword evidence="2" id="KW-0808">Transferase</keyword>
<sequence length="189" mass="21248">MSYQLPPSVPSQGNRLSRWFFRSLFKVCGWRLKGTLPDQPKAVIAFAPHTSNWDFPIAICIVLALGLRIRYLGKASLFKPYWGWLFRGLGGIPIDRSQTNGIVEQMTEAFASHQQLILAVAPEGTRSQVSHWKTGFLHIAKAADVPVFVATMNYQTKTITIGQQYHIDDIEQSLATIQHDVSQLVKKNP</sequence>
<dbReference type="EMBL" id="CAKLPX010000002">
    <property type="protein sequence ID" value="CAH0991807.1"/>
    <property type="molecule type" value="Genomic_DNA"/>
</dbReference>
<dbReference type="SMART" id="SM00563">
    <property type="entry name" value="PlsC"/>
    <property type="match status" value="1"/>
</dbReference>